<comment type="subunit">
    <text evidence="5">Part of the 50S ribosomal subunit; part of the 5S rRNA/L5/L18/L25 subcomplex. Contacts the 5S rRNA. Binds to the 5S rRNA independently of L5 and L18.</text>
</comment>
<dbReference type="PANTHER" id="PTHR33284:SF1">
    <property type="entry name" value="RIBOSOMAL PROTEIN L25_GLN-TRNA SYNTHETASE, ANTI-CODON-BINDING DOMAIN-CONTAINING PROTEIN"/>
    <property type="match status" value="1"/>
</dbReference>
<dbReference type="OrthoDB" id="9786489at2"/>
<keyword evidence="10" id="KW-1185">Reference proteome</keyword>
<comment type="similarity">
    <text evidence="5">Belongs to the bacterial ribosomal protein bL25 family. CTC subfamily.</text>
</comment>
<evidence type="ECO:0000259" key="8">
    <source>
        <dbReference type="Pfam" id="PF14693"/>
    </source>
</evidence>
<dbReference type="Pfam" id="PF01386">
    <property type="entry name" value="Ribosomal_L25p"/>
    <property type="match status" value="1"/>
</dbReference>
<proteinExistence type="inferred from homology"/>
<dbReference type="PANTHER" id="PTHR33284">
    <property type="entry name" value="RIBOSOMAL PROTEIN L25/GLN-TRNA SYNTHETASE, ANTI-CODON-BINDING DOMAIN-CONTAINING PROTEIN"/>
    <property type="match status" value="1"/>
</dbReference>
<protein>
    <recommendedName>
        <fullName evidence="5">Large ribosomal subunit protein bL25</fullName>
    </recommendedName>
    <alternativeName>
        <fullName evidence="5">General stress protein CTC</fullName>
    </alternativeName>
</protein>
<feature type="domain" description="Large ribosomal subunit protein bL25 L25" evidence="7">
    <location>
        <begin position="7"/>
        <end position="97"/>
    </location>
</feature>
<dbReference type="Proteomes" id="UP000199355">
    <property type="component" value="Unassembled WGS sequence"/>
</dbReference>
<dbReference type="Gene3D" id="2.40.240.10">
    <property type="entry name" value="Ribosomal Protein L25, Chain P"/>
    <property type="match status" value="1"/>
</dbReference>
<keyword evidence="4 5" id="KW-0687">Ribonucleoprotein</keyword>
<accession>A0A1G7MWD9</accession>
<dbReference type="GO" id="GO:0003735">
    <property type="term" value="F:structural constituent of ribosome"/>
    <property type="evidence" value="ECO:0007669"/>
    <property type="project" value="InterPro"/>
</dbReference>
<dbReference type="NCBIfam" id="NF004135">
    <property type="entry name" value="PRK05618.3-1"/>
    <property type="match status" value="1"/>
</dbReference>
<comment type="function">
    <text evidence="5">This is one of the proteins that binds to the 5S RNA in the ribosome where it forms part of the central protuberance.</text>
</comment>
<keyword evidence="2 5" id="KW-0694">RNA-binding</keyword>
<evidence type="ECO:0000259" key="7">
    <source>
        <dbReference type="Pfam" id="PF01386"/>
    </source>
</evidence>
<dbReference type="NCBIfam" id="TIGR00731">
    <property type="entry name" value="bL25_bact_ctc"/>
    <property type="match status" value="1"/>
</dbReference>
<organism evidence="9 10">
    <name type="scientific">Desulfovibrio legallii</name>
    <dbReference type="NCBI Taxonomy" id="571438"/>
    <lineage>
        <taxon>Bacteria</taxon>
        <taxon>Pseudomonadati</taxon>
        <taxon>Thermodesulfobacteriota</taxon>
        <taxon>Desulfovibrionia</taxon>
        <taxon>Desulfovibrionales</taxon>
        <taxon>Desulfovibrionaceae</taxon>
        <taxon>Desulfovibrio</taxon>
    </lineage>
</organism>
<dbReference type="HAMAP" id="MF_01334">
    <property type="entry name" value="Ribosomal_bL25_CTC"/>
    <property type="match status" value="1"/>
</dbReference>
<evidence type="ECO:0000256" key="5">
    <source>
        <dbReference type="HAMAP-Rule" id="MF_01334"/>
    </source>
</evidence>
<dbReference type="Pfam" id="PF14693">
    <property type="entry name" value="Ribosomal_TL5_C"/>
    <property type="match status" value="1"/>
</dbReference>
<dbReference type="GO" id="GO:0022625">
    <property type="term" value="C:cytosolic large ribosomal subunit"/>
    <property type="evidence" value="ECO:0007669"/>
    <property type="project" value="TreeGrafter"/>
</dbReference>
<dbReference type="InterPro" id="IPR011035">
    <property type="entry name" value="Ribosomal_bL25/Gln-tRNA_synth"/>
</dbReference>
<feature type="domain" description="Large ribosomal subunit protein bL25 beta" evidence="8">
    <location>
        <begin position="106"/>
        <end position="186"/>
    </location>
</feature>
<dbReference type="EMBL" id="FNBX01000010">
    <property type="protein sequence ID" value="SDF66103.1"/>
    <property type="molecule type" value="Genomic_DNA"/>
</dbReference>
<name>A0A1G7MWD9_9BACT</name>
<evidence type="ECO:0000256" key="1">
    <source>
        <dbReference type="ARBA" id="ARBA00022730"/>
    </source>
</evidence>
<dbReference type="GO" id="GO:0006412">
    <property type="term" value="P:translation"/>
    <property type="evidence" value="ECO:0007669"/>
    <property type="project" value="UniProtKB-UniRule"/>
</dbReference>
<evidence type="ECO:0000256" key="4">
    <source>
        <dbReference type="ARBA" id="ARBA00023274"/>
    </source>
</evidence>
<dbReference type="InterPro" id="IPR001021">
    <property type="entry name" value="Ribosomal_bL25_long"/>
</dbReference>
<keyword evidence="3 5" id="KW-0689">Ribosomal protein</keyword>
<dbReference type="AlphaFoldDB" id="A0A1G7MWD9"/>
<dbReference type="STRING" id="571438.SAMN05192586_1108"/>
<dbReference type="GO" id="GO:0008097">
    <property type="term" value="F:5S rRNA binding"/>
    <property type="evidence" value="ECO:0007669"/>
    <property type="project" value="InterPro"/>
</dbReference>
<dbReference type="Gene3D" id="2.170.120.20">
    <property type="entry name" value="Ribosomal protein L25, beta domain"/>
    <property type="match status" value="1"/>
</dbReference>
<evidence type="ECO:0000313" key="10">
    <source>
        <dbReference type="Proteomes" id="UP000199355"/>
    </source>
</evidence>
<keyword evidence="1 5" id="KW-0699">rRNA-binding</keyword>
<dbReference type="InterPro" id="IPR037121">
    <property type="entry name" value="Ribosomal_bL25_C"/>
</dbReference>
<evidence type="ECO:0000256" key="2">
    <source>
        <dbReference type="ARBA" id="ARBA00022884"/>
    </source>
</evidence>
<reference evidence="10" key="1">
    <citation type="submission" date="2016-10" db="EMBL/GenBank/DDBJ databases">
        <authorList>
            <person name="Varghese N."/>
            <person name="Submissions S."/>
        </authorList>
    </citation>
    <scope>NUCLEOTIDE SEQUENCE [LARGE SCALE GENOMIC DNA]</scope>
    <source>
        <strain evidence="10">KHC7</strain>
    </source>
</reference>
<dbReference type="InterPro" id="IPR020057">
    <property type="entry name" value="Ribosomal_bL25_b-dom"/>
</dbReference>
<dbReference type="SUPFAM" id="SSF50715">
    <property type="entry name" value="Ribosomal protein L25-like"/>
    <property type="match status" value="1"/>
</dbReference>
<dbReference type="InterPro" id="IPR020056">
    <property type="entry name" value="Rbsml_bL25/Gln-tRNA_synth_N"/>
</dbReference>
<evidence type="ECO:0000313" key="9">
    <source>
        <dbReference type="EMBL" id="SDF66103.1"/>
    </source>
</evidence>
<sequence length="202" mass="22081">MSIEKTLSVQKREGCGKGPSGRLRAQNLIPGVFYTPKGENVAVQIPALPLEKLFEEVGRTTVFNLEIEADGQKNVHPVMFWQVQTHPYKKAFTHVDFYGVDLDKPVTVDVPLEIVGVARGVKLGGILESYREEIPLQSKPLNMPKKIVVDVSEMNINDTVNVADLKLPEGVAAVFDQNYAVVSVLAKAKDDAPAEEEAAAEA</sequence>
<dbReference type="CDD" id="cd00495">
    <property type="entry name" value="Ribosomal_L25_TL5_CTC"/>
    <property type="match status" value="1"/>
</dbReference>
<evidence type="ECO:0000256" key="3">
    <source>
        <dbReference type="ARBA" id="ARBA00022980"/>
    </source>
</evidence>
<dbReference type="InterPro" id="IPR020930">
    <property type="entry name" value="Ribosomal_uL5_bac-type"/>
</dbReference>
<dbReference type="InterPro" id="IPR029751">
    <property type="entry name" value="Ribosomal_L25_dom"/>
</dbReference>
<dbReference type="RefSeq" id="WP_092153786.1">
    <property type="nucleotide sequence ID" value="NZ_FNBX01000010.1"/>
</dbReference>
<feature type="region of interest" description="Disordered" evidence="6">
    <location>
        <begin position="1"/>
        <end position="20"/>
    </location>
</feature>
<gene>
    <name evidence="5" type="primary">rplY</name>
    <name evidence="5" type="synonym">ctc</name>
    <name evidence="9" type="ORF">SAMN05192586_1108</name>
</gene>
<evidence type="ECO:0000256" key="6">
    <source>
        <dbReference type="SAM" id="MobiDB-lite"/>
    </source>
</evidence>